<feature type="repeat" description="ANK" evidence="7">
    <location>
        <begin position="175"/>
        <end position="203"/>
    </location>
</feature>
<keyword evidence="5 10" id="KW-0829">Tyrosine-protein kinase</keyword>
<dbReference type="InterPro" id="IPR000719">
    <property type="entry name" value="Prot_kinase_dom"/>
</dbReference>
<reference evidence="15" key="1">
    <citation type="submission" date="2024-02" db="UniProtKB">
        <authorList>
            <consortium name="WormBaseParasite"/>
        </authorList>
    </citation>
    <scope>IDENTIFICATION</scope>
</reference>
<dbReference type="InterPro" id="IPR020635">
    <property type="entry name" value="Tyr_kinase_cat_dom"/>
</dbReference>
<accession>A0AAF5D2A7</accession>
<evidence type="ECO:0000256" key="10">
    <source>
        <dbReference type="RuleBase" id="RU362096"/>
    </source>
</evidence>
<comment type="catalytic activity">
    <reaction evidence="6 10">
        <text>L-tyrosyl-[protein] + ATP = O-phospho-L-tyrosyl-[protein] + ADP + H(+)</text>
        <dbReference type="Rhea" id="RHEA:10596"/>
        <dbReference type="Rhea" id="RHEA-COMP:10136"/>
        <dbReference type="Rhea" id="RHEA-COMP:20101"/>
        <dbReference type="ChEBI" id="CHEBI:15378"/>
        <dbReference type="ChEBI" id="CHEBI:30616"/>
        <dbReference type="ChEBI" id="CHEBI:46858"/>
        <dbReference type="ChEBI" id="CHEBI:61978"/>
        <dbReference type="ChEBI" id="CHEBI:456216"/>
        <dbReference type="EC" id="2.7.10.2"/>
    </reaction>
</comment>
<keyword evidence="11" id="KW-0175">Coiled coil</keyword>
<feature type="domain" description="SH2" evidence="12">
    <location>
        <begin position="634"/>
        <end position="706"/>
    </location>
</feature>
<dbReference type="InterPro" id="IPR017441">
    <property type="entry name" value="Protein_kinase_ATP_BS"/>
</dbReference>
<name>A0AAF5D2A7_STRER</name>
<dbReference type="SUPFAM" id="SSF56112">
    <property type="entry name" value="Protein kinase-like (PK-like)"/>
    <property type="match status" value="1"/>
</dbReference>
<dbReference type="SUPFAM" id="SSF55550">
    <property type="entry name" value="SH2 domain"/>
    <property type="match status" value="1"/>
</dbReference>
<dbReference type="Proteomes" id="UP000035681">
    <property type="component" value="Unplaced"/>
</dbReference>
<dbReference type="CDD" id="cd00192">
    <property type="entry name" value="PTKc"/>
    <property type="match status" value="1"/>
</dbReference>
<dbReference type="PANTHER" id="PTHR24418">
    <property type="entry name" value="TYROSINE-PROTEIN KINASE"/>
    <property type="match status" value="1"/>
</dbReference>
<dbReference type="Gene3D" id="1.10.510.10">
    <property type="entry name" value="Transferase(Phosphotransferase) domain 1"/>
    <property type="match status" value="1"/>
</dbReference>
<dbReference type="PRINTS" id="PR00109">
    <property type="entry name" value="TYRKINASE"/>
</dbReference>
<keyword evidence="1 10" id="KW-0808">Transferase</keyword>
<dbReference type="SMART" id="SM00248">
    <property type="entry name" value="ANK"/>
    <property type="match status" value="9"/>
</dbReference>
<dbReference type="PRINTS" id="PR01415">
    <property type="entry name" value="ANKYRIN"/>
</dbReference>
<dbReference type="PROSITE" id="PS50001">
    <property type="entry name" value="SH2"/>
    <property type="match status" value="1"/>
</dbReference>
<dbReference type="EC" id="2.7.10.2" evidence="10"/>
<dbReference type="InterPro" id="IPR002110">
    <property type="entry name" value="Ankyrin_rpt"/>
</dbReference>
<dbReference type="Pfam" id="PF07714">
    <property type="entry name" value="PK_Tyr_Ser-Thr"/>
    <property type="match status" value="1"/>
</dbReference>
<keyword evidence="2 9" id="KW-0547">Nucleotide-binding</keyword>
<keyword evidence="8" id="KW-0727">SH2 domain</keyword>
<evidence type="ECO:0000256" key="7">
    <source>
        <dbReference type="PROSITE-ProRule" id="PRU00023"/>
    </source>
</evidence>
<evidence type="ECO:0000256" key="5">
    <source>
        <dbReference type="ARBA" id="ARBA00023137"/>
    </source>
</evidence>
<feature type="binding site" evidence="9">
    <location>
        <position position="770"/>
    </location>
    <ligand>
        <name>ATP</name>
        <dbReference type="ChEBI" id="CHEBI:30616"/>
    </ligand>
</feature>
<evidence type="ECO:0000256" key="9">
    <source>
        <dbReference type="PROSITE-ProRule" id="PRU10141"/>
    </source>
</evidence>
<evidence type="ECO:0000256" key="6">
    <source>
        <dbReference type="ARBA" id="ARBA00051245"/>
    </source>
</evidence>
<dbReference type="InterPro" id="IPR000980">
    <property type="entry name" value="SH2"/>
</dbReference>
<feature type="coiled-coil region" evidence="11">
    <location>
        <begin position="45"/>
        <end position="72"/>
    </location>
</feature>
<keyword evidence="14" id="KW-1185">Reference proteome</keyword>
<dbReference type="PROSITE" id="PS00109">
    <property type="entry name" value="PROTEIN_KINASE_TYR"/>
    <property type="match status" value="1"/>
</dbReference>
<dbReference type="GO" id="GO:0005524">
    <property type="term" value="F:ATP binding"/>
    <property type="evidence" value="ECO:0007669"/>
    <property type="project" value="UniProtKB-UniRule"/>
</dbReference>
<dbReference type="InterPro" id="IPR001245">
    <property type="entry name" value="Ser-Thr/Tyr_kinase_cat_dom"/>
</dbReference>
<dbReference type="Pfam" id="PF12796">
    <property type="entry name" value="Ank_2"/>
    <property type="match status" value="2"/>
</dbReference>
<evidence type="ECO:0000259" key="12">
    <source>
        <dbReference type="PROSITE" id="PS50001"/>
    </source>
</evidence>
<feature type="domain" description="Protein kinase" evidence="13">
    <location>
        <begin position="739"/>
        <end position="997"/>
    </location>
</feature>
<dbReference type="InterPro" id="IPR036770">
    <property type="entry name" value="Ankyrin_rpt-contain_sf"/>
</dbReference>
<evidence type="ECO:0000256" key="4">
    <source>
        <dbReference type="ARBA" id="ARBA00022840"/>
    </source>
</evidence>
<dbReference type="InterPro" id="IPR036860">
    <property type="entry name" value="SH2_dom_sf"/>
</dbReference>
<keyword evidence="3 10" id="KW-0418">Kinase</keyword>
<feature type="repeat" description="ANK" evidence="7">
    <location>
        <begin position="127"/>
        <end position="159"/>
    </location>
</feature>
<feature type="repeat" description="ANK" evidence="7">
    <location>
        <begin position="235"/>
        <end position="269"/>
    </location>
</feature>
<dbReference type="InterPro" id="IPR008266">
    <property type="entry name" value="Tyr_kinase_AS"/>
</dbReference>
<evidence type="ECO:0000259" key="13">
    <source>
        <dbReference type="PROSITE" id="PS50011"/>
    </source>
</evidence>
<dbReference type="Gene3D" id="3.30.505.10">
    <property type="entry name" value="SH2 domain"/>
    <property type="match status" value="1"/>
</dbReference>
<dbReference type="PROSITE" id="PS50088">
    <property type="entry name" value="ANK_REPEAT"/>
    <property type="match status" value="7"/>
</dbReference>
<proteinExistence type="inferred from homology"/>
<evidence type="ECO:0000256" key="3">
    <source>
        <dbReference type="ARBA" id="ARBA00022777"/>
    </source>
</evidence>
<feature type="repeat" description="ANK" evidence="7">
    <location>
        <begin position="307"/>
        <end position="339"/>
    </location>
</feature>
<dbReference type="WBParaSite" id="TCONS_00004929.p1">
    <property type="protein sequence ID" value="TCONS_00004929.p1"/>
    <property type="gene ID" value="XLOC_003183"/>
</dbReference>
<feature type="repeat" description="ANK" evidence="7">
    <location>
        <begin position="94"/>
        <end position="126"/>
    </location>
</feature>
<dbReference type="InterPro" id="IPR050198">
    <property type="entry name" value="Non-receptor_tyrosine_kinases"/>
</dbReference>
<evidence type="ECO:0000256" key="1">
    <source>
        <dbReference type="ARBA" id="ARBA00022679"/>
    </source>
</evidence>
<dbReference type="Pfam" id="PF00023">
    <property type="entry name" value="Ank"/>
    <property type="match status" value="1"/>
</dbReference>
<feature type="repeat" description="ANK" evidence="7">
    <location>
        <begin position="273"/>
        <end position="305"/>
    </location>
</feature>
<dbReference type="InterPro" id="IPR011009">
    <property type="entry name" value="Kinase-like_dom_sf"/>
</dbReference>
<evidence type="ECO:0000313" key="14">
    <source>
        <dbReference type="Proteomes" id="UP000035681"/>
    </source>
</evidence>
<feature type="repeat" description="ANK" evidence="7">
    <location>
        <begin position="343"/>
        <end position="375"/>
    </location>
</feature>
<dbReference type="SUPFAM" id="SSF48403">
    <property type="entry name" value="Ankyrin repeat"/>
    <property type="match status" value="1"/>
</dbReference>
<sequence>IRSMTRNSTDEIIGYKNFRILHSKDKNFSAPNLSKDSRSIQSNLLLKSSKNNENLEEQNKKQRELADKINNYAPLNELRIQLMYGATAYEAVTQGLTPLHYACYRNYYEAAKLLIVRGANVNAIDEAGYTPLHLCAEKGHFKLIKLLVDNMAKVCFVNKKDNDVTFPLRDGVDEPLAMAIRRGHFECAKYLLDSGADPNTKYFDGPEITHISATETKFIHLLLTYGANPNCYSRDGLTPLMKACRLKEKGIDTIKVLLKYGANINAQALPKQDNRTALHYAVLSGSYELIKLLIDLGANINMEKGYDKASPLDLAILKDDTKIVEIILQAGGNPNLVHTYIGSALHLACCSNLKNQIEIIQLLLKYGGDVNLKHTFPEGGIMKSPMVEYFRSTDNVNIDLVNLMLSYGGKIIMKSPLTDPRGQLRNILKLSITNPTIFYALCDLGEDYDQLAVQRLPLNHHLKDKIIDKMKNPKSLQHTCRLIRKAITKKAVKNLLQKSIDSNLFSKKKNTYSGTKTEEVTEDNKTVNDNKTITDNKKSRQDNVLTKKKADIKSRLTIDSNHGLLKSKKKVGSLGECGTIEKTKELVSKKSNMQSKNTKVVSINKTVKLENYDDFNMDPSMVKETIKQLVKYQWYHGLLPRDDVSEFLKNEGDYLVRKSEVNNLTRFILSVKWKNNQINHVVLNWRDGEWYVSKGEVKCKQLDQLLMTCLTKKIPIGNNKSIIRNAVNKPPYYIDHEHVSIIKEIGHGAFGRVSVGTCIVNGMIVNCAIKSLKIGKKIDKHQRKEFVKEAKINLKLKHENIVNLYGFAIDDEPLMIILEFCRNGALNSYLKKHPETSNALCTDFVIDACRGMCYLSSKNIIHRDLAARNCLIDENLKVKISDFGLSVANVVSITLNAKTKVPIKWLSPETIKEKQFNLATDVWSFGVVIWEIFSRCQSEPYPKQSNTEAKEIIVSGKLPMNAPPNTPEFIGEAMNLCFTQDPKLRPTFRVLFKHLSPNEVPPCDTTFCTY</sequence>
<dbReference type="PROSITE" id="PS00107">
    <property type="entry name" value="PROTEIN_KINASE_ATP"/>
    <property type="match status" value="1"/>
</dbReference>
<dbReference type="CDD" id="cd10361">
    <property type="entry name" value="SH2_Fps_family"/>
    <property type="match status" value="1"/>
</dbReference>
<dbReference type="Gene3D" id="1.25.40.20">
    <property type="entry name" value="Ankyrin repeat-containing domain"/>
    <property type="match status" value="2"/>
</dbReference>
<organism evidence="14 15">
    <name type="scientific">Strongyloides stercoralis</name>
    <name type="common">Threadworm</name>
    <dbReference type="NCBI Taxonomy" id="6248"/>
    <lineage>
        <taxon>Eukaryota</taxon>
        <taxon>Metazoa</taxon>
        <taxon>Ecdysozoa</taxon>
        <taxon>Nematoda</taxon>
        <taxon>Chromadorea</taxon>
        <taxon>Rhabditida</taxon>
        <taxon>Tylenchina</taxon>
        <taxon>Panagrolaimomorpha</taxon>
        <taxon>Strongyloidoidea</taxon>
        <taxon>Strongyloididae</taxon>
        <taxon>Strongyloides</taxon>
    </lineage>
</organism>
<evidence type="ECO:0000256" key="2">
    <source>
        <dbReference type="ARBA" id="ARBA00022741"/>
    </source>
</evidence>
<dbReference type="GO" id="GO:0004715">
    <property type="term" value="F:non-membrane spanning protein tyrosine kinase activity"/>
    <property type="evidence" value="ECO:0007669"/>
    <property type="project" value="UniProtKB-EC"/>
</dbReference>
<comment type="similarity">
    <text evidence="10">Belongs to the protein kinase superfamily. Tyr protein kinase family.</text>
</comment>
<keyword evidence="4 9" id="KW-0067">ATP-binding</keyword>
<dbReference type="Pfam" id="PF00017">
    <property type="entry name" value="SH2"/>
    <property type="match status" value="1"/>
</dbReference>
<protein>
    <recommendedName>
        <fullName evidence="10">Tyrosine-protein kinase</fullName>
        <ecNumber evidence="10">2.7.10.2</ecNumber>
    </recommendedName>
</protein>
<dbReference type="AlphaFoldDB" id="A0AAF5D2A7"/>
<dbReference type="InterPro" id="IPR035849">
    <property type="entry name" value="Fes/Fps/Fer_SH2"/>
</dbReference>
<dbReference type="PROSITE" id="PS50297">
    <property type="entry name" value="ANK_REP_REGION"/>
    <property type="match status" value="5"/>
</dbReference>
<dbReference type="PROSITE" id="PS50011">
    <property type="entry name" value="PROTEIN_KINASE_DOM"/>
    <property type="match status" value="1"/>
</dbReference>
<evidence type="ECO:0000313" key="15">
    <source>
        <dbReference type="WBParaSite" id="TCONS_00004929.p1"/>
    </source>
</evidence>
<dbReference type="SMART" id="SM00252">
    <property type="entry name" value="SH2"/>
    <property type="match status" value="1"/>
</dbReference>
<dbReference type="SMART" id="SM00219">
    <property type="entry name" value="TyrKc"/>
    <property type="match status" value="1"/>
</dbReference>
<keyword evidence="7" id="KW-0040">ANK repeat</keyword>
<evidence type="ECO:0000256" key="11">
    <source>
        <dbReference type="SAM" id="Coils"/>
    </source>
</evidence>
<evidence type="ECO:0000256" key="8">
    <source>
        <dbReference type="PROSITE-ProRule" id="PRU00191"/>
    </source>
</evidence>